<dbReference type="InterPro" id="IPR011009">
    <property type="entry name" value="Kinase-like_dom_sf"/>
</dbReference>
<feature type="region of interest" description="Disordered" evidence="1">
    <location>
        <begin position="616"/>
        <end position="730"/>
    </location>
</feature>
<feature type="compositionally biased region" description="Low complexity" evidence="1">
    <location>
        <begin position="668"/>
        <end position="691"/>
    </location>
</feature>
<dbReference type="AlphaFoldDB" id="A0AAN7H242"/>
<organism evidence="3 4">
    <name type="scientific">Podospora fimiseda</name>
    <dbReference type="NCBI Taxonomy" id="252190"/>
    <lineage>
        <taxon>Eukaryota</taxon>
        <taxon>Fungi</taxon>
        <taxon>Dikarya</taxon>
        <taxon>Ascomycota</taxon>
        <taxon>Pezizomycotina</taxon>
        <taxon>Sordariomycetes</taxon>
        <taxon>Sordariomycetidae</taxon>
        <taxon>Sordariales</taxon>
        <taxon>Podosporaceae</taxon>
        <taxon>Podospora</taxon>
    </lineage>
</organism>
<dbReference type="Pfam" id="PF00069">
    <property type="entry name" value="Pkinase"/>
    <property type="match status" value="1"/>
</dbReference>
<comment type="caution">
    <text evidence="3">The sequence shown here is derived from an EMBL/GenBank/DDBJ whole genome shotgun (WGS) entry which is preliminary data.</text>
</comment>
<dbReference type="PANTHER" id="PTHR24359:SF1">
    <property type="entry name" value="INHIBITOR OF NUCLEAR FACTOR KAPPA-B KINASE EPSILON SUBUNIT HOMOLOG 1-RELATED"/>
    <property type="match status" value="1"/>
</dbReference>
<evidence type="ECO:0000259" key="2">
    <source>
        <dbReference type="PROSITE" id="PS50011"/>
    </source>
</evidence>
<gene>
    <name evidence="3" type="ORF">QBC38DRAFT_353507</name>
</gene>
<dbReference type="GO" id="GO:0005524">
    <property type="term" value="F:ATP binding"/>
    <property type="evidence" value="ECO:0007669"/>
    <property type="project" value="InterPro"/>
</dbReference>
<evidence type="ECO:0000313" key="3">
    <source>
        <dbReference type="EMBL" id="KAK4231946.1"/>
    </source>
</evidence>
<keyword evidence="3" id="KW-0418">Kinase</keyword>
<dbReference type="Gene3D" id="1.10.510.10">
    <property type="entry name" value="Transferase(Phosphotransferase) domain 1"/>
    <property type="match status" value="1"/>
</dbReference>
<dbReference type="Proteomes" id="UP001301958">
    <property type="component" value="Unassembled WGS sequence"/>
</dbReference>
<feature type="domain" description="Protein kinase" evidence="2">
    <location>
        <begin position="166"/>
        <end position="488"/>
    </location>
</feature>
<keyword evidence="4" id="KW-1185">Reference proteome</keyword>
<feature type="compositionally biased region" description="Polar residues" evidence="1">
    <location>
        <begin position="650"/>
        <end position="662"/>
    </location>
</feature>
<dbReference type="CDD" id="cd00180">
    <property type="entry name" value="PKc"/>
    <property type="match status" value="1"/>
</dbReference>
<feature type="compositionally biased region" description="Polar residues" evidence="1">
    <location>
        <begin position="495"/>
        <end position="504"/>
    </location>
</feature>
<dbReference type="GO" id="GO:0004674">
    <property type="term" value="F:protein serine/threonine kinase activity"/>
    <property type="evidence" value="ECO:0007669"/>
    <property type="project" value="TreeGrafter"/>
</dbReference>
<dbReference type="SMART" id="SM00220">
    <property type="entry name" value="S_TKc"/>
    <property type="match status" value="1"/>
</dbReference>
<name>A0AAN7H242_9PEZI</name>
<reference evidence="3" key="2">
    <citation type="submission" date="2023-05" db="EMBL/GenBank/DDBJ databases">
        <authorList>
            <consortium name="Lawrence Berkeley National Laboratory"/>
            <person name="Steindorff A."/>
            <person name="Hensen N."/>
            <person name="Bonometti L."/>
            <person name="Westerberg I."/>
            <person name="Brannstrom I.O."/>
            <person name="Guillou S."/>
            <person name="Cros-Aarteil S."/>
            <person name="Calhoun S."/>
            <person name="Haridas S."/>
            <person name="Kuo A."/>
            <person name="Mondo S."/>
            <person name="Pangilinan J."/>
            <person name="Riley R."/>
            <person name="Labutti K."/>
            <person name="Andreopoulos B."/>
            <person name="Lipzen A."/>
            <person name="Chen C."/>
            <person name="Yanf M."/>
            <person name="Daum C."/>
            <person name="Ng V."/>
            <person name="Clum A."/>
            <person name="Ohm R."/>
            <person name="Martin F."/>
            <person name="Silar P."/>
            <person name="Natvig D."/>
            <person name="Lalanne C."/>
            <person name="Gautier V."/>
            <person name="Ament-Velasquez S.L."/>
            <person name="Kruys A."/>
            <person name="Hutchinson M.I."/>
            <person name="Powell A.J."/>
            <person name="Barry K."/>
            <person name="Miller A.N."/>
            <person name="Grigoriev I.V."/>
            <person name="Debuchy R."/>
            <person name="Gladieux P."/>
            <person name="Thoren M.H."/>
            <person name="Johannesson H."/>
        </authorList>
    </citation>
    <scope>NUCLEOTIDE SEQUENCE</scope>
    <source>
        <strain evidence="3">CBS 990.96</strain>
    </source>
</reference>
<dbReference type="InterPro" id="IPR000719">
    <property type="entry name" value="Prot_kinase_dom"/>
</dbReference>
<proteinExistence type="predicted"/>
<feature type="region of interest" description="Disordered" evidence="1">
    <location>
        <begin position="493"/>
        <end position="568"/>
    </location>
</feature>
<accession>A0AAN7H242</accession>
<evidence type="ECO:0000256" key="1">
    <source>
        <dbReference type="SAM" id="MobiDB-lite"/>
    </source>
</evidence>
<dbReference type="SUPFAM" id="SSF56112">
    <property type="entry name" value="Protein kinase-like (PK-like)"/>
    <property type="match status" value="1"/>
</dbReference>
<feature type="compositionally biased region" description="Polar residues" evidence="1">
    <location>
        <begin position="524"/>
        <end position="533"/>
    </location>
</feature>
<sequence length="949" mass="106255">MEDHDDPLDAFARYLDKNWKTGIIIAQDQEPAGYISYSALQEYWTDRRINKVLHARTRTGLPLPVDVQTIKKDYLVIFSILVFISTDESFKVSCIANFVRFTITDGNLPLDRTRASDVFPSGLHGESYWERFNDHQFRFYPVRLGSTVHHDRPLLPGCIFPLERGDKILDEVGKNKSVVRKHKLTSGGKHLKEGDIVAVKETLLTNDSSIQTFENEVRAYISIANSGQSRTAARYFLDYHGSFRQGGKGFIILEFANQGSLVDFFQTNDLPTTREELYSLWESFQNLASGLMLLHDINDYDLCGIHQDLKPSNILVFRHGSGPHYTYTFKIADFGLSSFYVNKPVHPDRGCTRVYGAPELVATDAQLRQLKGSVTAAADIWSLGCIFFDLLVWCICGERGLDKFYELRKKATQDDVFLDDNGYTAAFHNGSERLSVVDKMLDIILSRRRIFDNLTECLGKYILRKMLATPAIDRISARQVILDLSNFLKEARDGTGQQDVSLGNSRSSSSRPSILTTPAARITLDNTNSNGNAQPEPENRSPNSITPGHGHYAPLQESPDYISQPTDALNLGYRDRSSVYSQNTVRPVDTHLGQISSSQPGLIPTAPIMAANQGHLASEPPARGFGHQQGPTQDDRRHFSGPPADANHYLQVQMNSHWGNNPQPHPNQSTAAFSGPSSSSQSTVPSQPATSNGTLAPGNSQSTGRPSSTHSAYGPLDLRGQQIIRRPGPSIKSVLNWKKMDKTTRAKLEGRDAAEENLRNREYIFIADNSKSLLENINHQNELLEAVEALTYLVKDYDETGVELYITSNPDKKKKAPKGESRELVKFLKNNLRSSTEKTSMELSLNKILEKAKVLQRPPDARTRLTELLLGPRNHTNVSIYILTNAMWSDEHNGNPAVAQTIRNLVKQMDKNGRPRTSVMVQFIRIGNNPDGIRRLKYLDDDLGKELKL</sequence>
<protein>
    <submittedName>
        <fullName evidence="3">Kinase-like domain-containing protein</fullName>
    </submittedName>
</protein>
<reference evidence="3" key="1">
    <citation type="journal article" date="2023" name="Mol. Phylogenet. Evol.">
        <title>Genome-scale phylogeny and comparative genomics of the fungal order Sordariales.</title>
        <authorList>
            <person name="Hensen N."/>
            <person name="Bonometti L."/>
            <person name="Westerberg I."/>
            <person name="Brannstrom I.O."/>
            <person name="Guillou S."/>
            <person name="Cros-Aarteil S."/>
            <person name="Calhoun S."/>
            <person name="Haridas S."/>
            <person name="Kuo A."/>
            <person name="Mondo S."/>
            <person name="Pangilinan J."/>
            <person name="Riley R."/>
            <person name="LaButti K."/>
            <person name="Andreopoulos B."/>
            <person name="Lipzen A."/>
            <person name="Chen C."/>
            <person name="Yan M."/>
            <person name="Daum C."/>
            <person name="Ng V."/>
            <person name="Clum A."/>
            <person name="Steindorff A."/>
            <person name="Ohm R.A."/>
            <person name="Martin F."/>
            <person name="Silar P."/>
            <person name="Natvig D.O."/>
            <person name="Lalanne C."/>
            <person name="Gautier V."/>
            <person name="Ament-Velasquez S.L."/>
            <person name="Kruys A."/>
            <person name="Hutchinson M.I."/>
            <person name="Powell A.J."/>
            <person name="Barry K."/>
            <person name="Miller A.N."/>
            <person name="Grigoriev I.V."/>
            <person name="Debuchy R."/>
            <person name="Gladieux P."/>
            <person name="Hiltunen Thoren M."/>
            <person name="Johannesson H."/>
        </authorList>
    </citation>
    <scope>NUCLEOTIDE SEQUENCE</scope>
    <source>
        <strain evidence="3">CBS 990.96</strain>
    </source>
</reference>
<dbReference type="EMBL" id="MU865290">
    <property type="protein sequence ID" value="KAK4231946.1"/>
    <property type="molecule type" value="Genomic_DNA"/>
</dbReference>
<feature type="compositionally biased region" description="Polar residues" evidence="1">
    <location>
        <begin position="692"/>
        <end position="711"/>
    </location>
</feature>
<keyword evidence="3" id="KW-0808">Transferase</keyword>
<evidence type="ECO:0000313" key="4">
    <source>
        <dbReference type="Proteomes" id="UP001301958"/>
    </source>
</evidence>
<dbReference type="PANTHER" id="PTHR24359">
    <property type="entry name" value="SERINE/THREONINE-PROTEIN KINASE SBK1"/>
    <property type="match status" value="1"/>
</dbReference>
<dbReference type="PROSITE" id="PS50011">
    <property type="entry name" value="PROTEIN_KINASE_DOM"/>
    <property type="match status" value="1"/>
</dbReference>